<evidence type="ECO:0000313" key="3">
    <source>
        <dbReference type="Proteomes" id="UP000182054"/>
    </source>
</evidence>
<name>A0A1I0TBS1_9NOCA</name>
<accession>A0A1I0TBS1</accession>
<dbReference type="Proteomes" id="UP000182054">
    <property type="component" value="Unassembled WGS sequence"/>
</dbReference>
<feature type="region of interest" description="Disordered" evidence="1">
    <location>
        <begin position="1"/>
        <end position="20"/>
    </location>
</feature>
<proteinExistence type="predicted"/>
<evidence type="ECO:0008006" key="4">
    <source>
        <dbReference type="Google" id="ProtNLM"/>
    </source>
</evidence>
<evidence type="ECO:0000313" key="2">
    <source>
        <dbReference type="EMBL" id="SFA49238.1"/>
    </source>
</evidence>
<dbReference type="GeneID" id="85485605"/>
<protein>
    <recommendedName>
        <fullName evidence="4">FhuF 2Fe-2S C-terminal domain-containing protein</fullName>
    </recommendedName>
</protein>
<gene>
    <name evidence="2" type="ORF">SAMN05444374_105154</name>
</gene>
<sequence>MAPEPALTPRPGAESTDAGEVVADTSRALPWTASLSYVPPGSPSLRGLDLEDVLERAAQRWPDVTPAVLATLWWYGSSSTLATVLTAQLAVTGRCVDLAHESARVTVGETGTVASSTAAVTVDSSRAGASFADAVEDLVEAVRRRVPSVSGASLWAIASDSVANRALDVASALDRVDDAPCWAELLTSERRRHPFPAPRFVDVTANGRSRRFLRRSSCCRVVDAGEDLCTSCPRRTPADRAARWAALVGR</sequence>
<dbReference type="OrthoDB" id="3290158at2"/>
<dbReference type="EMBL" id="FOJN01000005">
    <property type="protein sequence ID" value="SFA49238.1"/>
    <property type="molecule type" value="Genomic_DNA"/>
</dbReference>
<dbReference type="RefSeq" id="WP_068362160.1">
    <property type="nucleotide sequence ID" value="NZ_FOJN01000005.1"/>
</dbReference>
<dbReference type="AlphaFoldDB" id="A0A1I0TBS1"/>
<evidence type="ECO:0000256" key="1">
    <source>
        <dbReference type="SAM" id="MobiDB-lite"/>
    </source>
</evidence>
<reference evidence="2 3" key="1">
    <citation type="submission" date="2016-10" db="EMBL/GenBank/DDBJ databases">
        <authorList>
            <person name="de Groot N.N."/>
        </authorList>
    </citation>
    <scope>NUCLEOTIDE SEQUENCE [LARGE SCALE GENOMIC DNA]</scope>
    <source>
        <strain evidence="2 3">DSM 44908</strain>
    </source>
</reference>
<organism evidence="2 3">
    <name type="scientific">Rhodococcoides kroppenstedtii</name>
    <dbReference type="NCBI Taxonomy" id="293050"/>
    <lineage>
        <taxon>Bacteria</taxon>
        <taxon>Bacillati</taxon>
        <taxon>Actinomycetota</taxon>
        <taxon>Actinomycetes</taxon>
        <taxon>Mycobacteriales</taxon>
        <taxon>Nocardiaceae</taxon>
        <taxon>Rhodococcoides</taxon>
    </lineage>
</organism>